<keyword evidence="5" id="KW-0560">Oxidoreductase</keyword>
<proteinExistence type="inferred from homology"/>
<dbReference type="InterPro" id="IPR013154">
    <property type="entry name" value="ADH-like_N"/>
</dbReference>
<dbReference type="Proteomes" id="UP000198852">
    <property type="component" value="Unassembled WGS sequence"/>
</dbReference>
<dbReference type="GO" id="GO:0016491">
    <property type="term" value="F:oxidoreductase activity"/>
    <property type="evidence" value="ECO:0007669"/>
    <property type="project" value="UniProtKB-KW"/>
</dbReference>
<evidence type="ECO:0000313" key="9">
    <source>
        <dbReference type="Proteomes" id="UP000198852"/>
    </source>
</evidence>
<dbReference type="GO" id="GO:0046872">
    <property type="term" value="F:metal ion binding"/>
    <property type="evidence" value="ECO:0007669"/>
    <property type="project" value="UniProtKB-KW"/>
</dbReference>
<gene>
    <name evidence="8" type="ORF">SAMN05660874_04144</name>
</gene>
<reference evidence="9" key="1">
    <citation type="submission" date="2016-10" db="EMBL/GenBank/DDBJ databases">
        <authorList>
            <person name="Varghese N."/>
            <person name="Submissions S."/>
        </authorList>
    </citation>
    <scope>NUCLEOTIDE SEQUENCE [LARGE SCALE GENOMIC DNA]</scope>
    <source>
        <strain evidence="9">DSM 44771</strain>
    </source>
</reference>
<dbReference type="SUPFAM" id="SSF51735">
    <property type="entry name" value="NAD(P)-binding Rossmann-fold domains"/>
    <property type="match status" value="1"/>
</dbReference>
<dbReference type="InterPro" id="IPR013149">
    <property type="entry name" value="ADH-like_C"/>
</dbReference>
<comment type="similarity">
    <text evidence="2">Belongs to the zinc-containing alcohol dehydrogenase family.</text>
</comment>
<feature type="domain" description="Alcohol dehydrogenase-like N-terminal" evidence="7">
    <location>
        <begin position="23"/>
        <end position="138"/>
    </location>
</feature>
<evidence type="ECO:0000256" key="2">
    <source>
        <dbReference type="ARBA" id="ARBA00008072"/>
    </source>
</evidence>
<dbReference type="Pfam" id="PF08240">
    <property type="entry name" value="ADH_N"/>
    <property type="match status" value="1"/>
</dbReference>
<evidence type="ECO:0000256" key="1">
    <source>
        <dbReference type="ARBA" id="ARBA00001947"/>
    </source>
</evidence>
<protein>
    <submittedName>
        <fullName evidence="8">L-idonate 5-dehydrogenase</fullName>
    </submittedName>
</protein>
<name>A0A1I6TNY9_9PSEU</name>
<feature type="domain" description="Alcohol dehydrogenase-like C-terminal" evidence="6">
    <location>
        <begin position="176"/>
        <end position="296"/>
    </location>
</feature>
<dbReference type="InterPro" id="IPR011032">
    <property type="entry name" value="GroES-like_sf"/>
</dbReference>
<dbReference type="STRING" id="95161.SAMN05660874_04144"/>
<dbReference type="OrthoDB" id="3987021at2"/>
<dbReference type="AlphaFoldDB" id="A0A1I6TNY9"/>
<keyword evidence="3" id="KW-0479">Metal-binding</keyword>
<dbReference type="PANTHER" id="PTHR43161">
    <property type="entry name" value="SORBITOL DEHYDROGENASE"/>
    <property type="match status" value="1"/>
</dbReference>
<evidence type="ECO:0000256" key="5">
    <source>
        <dbReference type="ARBA" id="ARBA00023002"/>
    </source>
</evidence>
<evidence type="ECO:0000256" key="3">
    <source>
        <dbReference type="ARBA" id="ARBA00022723"/>
    </source>
</evidence>
<dbReference type="RefSeq" id="WP_093420556.1">
    <property type="nucleotide sequence ID" value="NZ_FOZX01000007.1"/>
</dbReference>
<dbReference type="PANTHER" id="PTHR43161:SF9">
    <property type="entry name" value="SORBITOL DEHYDROGENASE"/>
    <property type="match status" value="1"/>
</dbReference>
<evidence type="ECO:0000313" key="8">
    <source>
        <dbReference type="EMBL" id="SFS90848.1"/>
    </source>
</evidence>
<dbReference type="CDD" id="cd08232">
    <property type="entry name" value="idonate-5-DH"/>
    <property type="match status" value="1"/>
</dbReference>
<evidence type="ECO:0000259" key="6">
    <source>
        <dbReference type="Pfam" id="PF00107"/>
    </source>
</evidence>
<evidence type="ECO:0000259" key="7">
    <source>
        <dbReference type="Pfam" id="PF08240"/>
    </source>
</evidence>
<sequence>MKALFIHGAEDMRLEEAAVPEPGAGEVLLRVRYVGICGSDLHYYFHGKNGENLVREPFAPGHEFSATVEHDPSGEWATGTPVTAHPARFGTPVEGIEDKPHLWPGGDYLGSAADFPHRQGASADLVVVEKHMLRRLPDGLSLKDAALAEPLGVALHALTVAGDELGSRALVLGAGPIGLLVVAALRARGVEHVAVGDTQESALARARQVGAHETFLVGTDEVPATAYPVVFECSAAPASLSQAVVSASRAGVVVQVGMLADAAIGVNLAPLVSKEVQLRGTFRFATEIDEAVEMLAAHPSIAGVVTHVLPATEAVAAFTTAKDSAASGKVLLEF</sequence>
<keyword evidence="9" id="KW-1185">Reference proteome</keyword>
<dbReference type="Pfam" id="PF00107">
    <property type="entry name" value="ADH_zinc_N"/>
    <property type="match status" value="1"/>
</dbReference>
<accession>A0A1I6TNY9</accession>
<keyword evidence="4" id="KW-0862">Zinc</keyword>
<dbReference type="SUPFAM" id="SSF50129">
    <property type="entry name" value="GroES-like"/>
    <property type="match status" value="1"/>
</dbReference>
<comment type="cofactor">
    <cofactor evidence="1">
        <name>Zn(2+)</name>
        <dbReference type="ChEBI" id="CHEBI:29105"/>
    </cofactor>
</comment>
<dbReference type="InterPro" id="IPR036291">
    <property type="entry name" value="NAD(P)-bd_dom_sf"/>
</dbReference>
<evidence type="ECO:0000256" key="4">
    <source>
        <dbReference type="ARBA" id="ARBA00022833"/>
    </source>
</evidence>
<organism evidence="8 9">
    <name type="scientific">Saccharopolyspora flava</name>
    <dbReference type="NCBI Taxonomy" id="95161"/>
    <lineage>
        <taxon>Bacteria</taxon>
        <taxon>Bacillati</taxon>
        <taxon>Actinomycetota</taxon>
        <taxon>Actinomycetes</taxon>
        <taxon>Pseudonocardiales</taxon>
        <taxon>Pseudonocardiaceae</taxon>
        <taxon>Saccharopolyspora</taxon>
    </lineage>
</organism>
<dbReference type="Gene3D" id="3.40.50.720">
    <property type="entry name" value="NAD(P)-binding Rossmann-like Domain"/>
    <property type="match status" value="1"/>
</dbReference>
<dbReference type="Gene3D" id="3.90.180.10">
    <property type="entry name" value="Medium-chain alcohol dehydrogenases, catalytic domain"/>
    <property type="match status" value="1"/>
</dbReference>
<dbReference type="EMBL" id="FOZX01000007">
    <property type="protein sequence ID" value="SFS90848.1"/>
    <property type="molecule type" value="Genomic_DNA"/>
</dbReference>